<evidence type="ECO:0000313" key="2">
    <source>
        <dbReference type="Proteomes" id="UP000254487"/>
    </source>
</evidence>
<reference evidence="1 2" key="1">
    <citation type="submission" date="2018-06" db="EMBL/GenBank/DDBJ databases">
        <authorList>
            <consortium name="Pathogen Informatics"/>
            <person name="Doyle S."/>
        </authorList>
    </citation>
    <scope>NUCLEOTIDE SEQUENCE [LARGE SCALE GENOMIC DNA]</scope>
    <source>
        <strain evidence="1 2">NCTC10313</strain>
    </source>
</reference>
<evidence type="ECO:0000313" key="1">
    <source>
        <dbReference type="EMBL" id="STU54263.1"/>
    </source>
</evidence>
<name>A0A377YVC4_KLEPO</name>
<proteinExistence type="predicted"/>
<dbReference type="Proteomes" id="UP000254487">
    <property type="component" value="Unassembled WGS sequence"/>
</dbReference>
<dbReference type="EMBL" id="UGLW01000001">
    <property type="protein sequence ID" value="STU54263.1"/>
    <property type="molecule type" value="Genomic_DNA"/>
</dbReference>
<organism evidence="1 2">
    <name type="scientific">Klebsiella pneumoniae subsp. ozaenae</name>
    <dbReference type="NCBI Taxonomy" id="574"/>
    <lineage>
        <taxon>Bacteria</taxon>
        <taxon>Pseudomonadati</taxon>
        <taxon>Pseudomonadota</taxon>
        <taxon>Gammaproteobacteria</taxon>
        <taxon>Enterobacterales</taxon>
        <taxon>Enterobacteriaceae</taxon>
        <taxon>Klebsiella/Raoultella group</taxon>
        <taxon>Klebsiella</taxon>
        <taxon>Klebsiella pneumoniae complex</taxon>
    </lineage>
</organism>
<accession>A0A377YVC4</accession>
<sequence length="73" mass="8473">MNARFFWLVRRWQAMLAQAGALPDYSWQQVDALWQPLLDGRHFWLTSAATWENLAGLLEGRVDAQKLLFPQGN</sequence>
<gene>
    <name evidence="1" type="ORF">NCTC10313_00003</name>
</gene>
<protein>
    <submittedName>
        <fullName evidence="1">Uncharacterized protein</fullName>
    </submittedName>
</protein>
<dbReference type="AlphaFoldDB" id="A0A377YVC4"/>